<evidence type="ECO:0000313" key="2">
    <source>
        <dbReference type="Proteomes" id="UP001049518"/>
    </source>
</evidence>
<proteinExistence type="predicted"/>
<accession>A0ABX8QYK5</accession>
<keyword evidence="2" id="KW-1185">Reference proteome</keyword>
<name>A0ABX8QYK5_9ACTN</name>
<dbReference type="RefSeq" id="WP_231329499.1">
    <property type="nucleotide sequence ID" value="NZ_CP059572.1"/>
</dbReference>
<gene>
    <name evidence="1" type="ORF">AGRA3207_005031</name>
</gene>
<sequence>MSIPSHFAGLVDDAAVFPPGLAPLPDAVVAHAAHLRSDHRALVGPFIVSAQDLATLAELATPDLFPEGIRVSVVLPSPDELSGVLDLVRTGPLVLAGLEVKLGPGPLTPQVDVIAAHDRGTSPAYVEAPRPGHPEWTGVLDAAAASDLRLKFRTGGTEAAAFPDEDEVASWIHGAVRSAVPFKCTAGLHNAVRHTGADTGFEHHGYLNILLATAAAQDGASVHGLVPILGERDGRVLADRLAACPAAALRRARQGFLSYGSCSIDEPLADLAALGLITA</sequence>
<organism evidence="1 2">
    <name type="scientific">Actinomadura graeca</name>
    <dbReference type="NCBI Taxonomy" id="2750812"/>
    <lineage>
        <taxon>Bacteria</taxon>
        <taxon>Bacillati</taxon>
        <taxon>Actinomycetota</taxon>
        <taxon>Actinomycetes</taxon>
        <taxon>Streptosporangiales</taxon>
        <taxon>Thermomonosporaceae</taxon>
        <taxon>Actinomadura</taxon>
    </lineage>
</organism>
<dbReference type="EMBL" id="CP059572">
    <property type="protein sequence ID" value="QXJ23822.1"/>
    <property type="molecule type" value="Genomic_DNA"/>
</dbReference>
<protein>
    <submittedName>
        <fullName evidence="1">Uncharacterized protein</fullName>
    </submittedName>
</protein>
<reference evidence="1" key="1">
    <citation type="submission" date="2020-07" db="EMBL/GenBank/DDBJ databases">
        <authorList>
            <person name="Tarantini F.S."/>
            <person name="Hong K.W."/>
            <person name="Chan K.G."/>
        </authorList>
    </citation>
    <scope>NUCLEOTIDE SEQUENCE</scope>
    <source>
        <strain evidence="1">32-07</strain>
    </source>
</reference>
<dbReference type="Proteomes" id="UP001049518">
    <property type="component" value="Chromosome"/>
</dbReference>
<evidence type="ECO:0000313" key="1">
    <source>
        <dbReference type="EMBL" id="QXJ23822.1"/>
    </source>
</evidence>